<dbReference type="InterPro" id="IPR003439">
    <property type="entry name" value="ABC_transporter-like_ATP-bd"/>
</dbReference>
<evidence type="ECO:0000256" key="1">
    <source>
        <dbReference type="ARBA" id="ARBA00005417"/>
    </source>
</evidence>
<dbReference type="PROSITE" id="PS50893">
    <property type="entry name" value="ABC_TRANSPORTER_2"/>
    <property type="match status" value="1"/>
</dbReference>
<evidence type="ECO:0000256" key="4">
    <source>
        <dbReference type="ARBA" id="ARBA00022840"/>
    </source>
</evidence>
<dbReference type="SUPFAM" id="SSF52540">
    <property type="entry name" value="P-loop containing nucleoside triphosphate hydrolases"/>
    <property type="match status" value="1"/>
</dbReference>
<dbReference type="Pfam" id="PF00005">
    <property type="entry name" value="ABC_tran"/>
    <property type="match status" value="1"/>
</dbReference>
<evidence type="ECO:0000313" key="9">
    <source>
        <dbReference type="Proteomes" id="UP000660611"/>
    </source>
</evidence>
<feature type="coiled-coil region" evidence="5">
    <location>
        <begin position="304"/>
        <end position="331"/>
    </location>
</feature>
<dbReference type="RefSeq" id="WP_203852542.1">
    <property type="nucleotide sequence ID" value="NZ_BAAAVW010000012.1"/>
</dbReference>
<evidence type="ECO:0000256" key="5">
    <source>
        <dbReference type="SAM" id="Coils"/>
    </source>
</evidence>
<comment type="similarity">
    <text evidence="1">Belongs to the ABC transporter superfamily.</text>
</comment>
<dbReference type="AlphaFoldDB" id="A0A919PUT3"/>
<evidence type="ECO:0000256" key="2">
    <source>
        <dbReference type="ARBA" id="ARBA00022448"/>
    </source>
</evidence>
<dbReference type="PANTHER" id="PTHR43335:SF4">
    <property type="entry name" value="ABC TRANSPORTER, ATP-BINDING PROTEIN"/>
    <property type="match status" value="1"/>
</dbReference>
<keyword evidence="3" id="KW-0547">Nucleotide-binding</keyword>
<dbReference type="InterPro" id="IPR003593">
    <property type="entry name" value="AAA+_ATPase"/>
</dbReference>
<keyword evidence="2" id="KW-0813">Transport</keyword>
<evidence type="ECO:0000256" key="6">
    <source>
        <dbReference type="SAM" id="MobiDB-lite"/>
    </source>
</evidence>
<name>A0A919PUT3_9ACTN</name>
<dbReference type="PANTHER" id="PTHR43335">
    <property type="entry name" value="ABC TRANSPORTER, ATP-BINDING PROTEIN"/>
    <property type="match status" value="1"/>
</dbReference>
<comment type="caution">
    <text evidence="8">The sequence shown here is derived from an EMBL/GenBank/DDBJ whole genome shotgun (WGS) entry which is preliminary data.</text>
</comment>
<dbReference type="Gene3D" id="3.40.50.300">
    <property type="entry name" value="P-loop containing nucleotide triphosphate hydrolases"/>
    <property type="match status" value="1"/>
</dbReference>
<accession>A0A919PUT3</accession>
<evidence type="ECO:0000256" key="3">
    <source>
        <dbReference type="ARBA" id="ARBA00022741"/>
    </source>
</evidence>
<keyword evidence="9" id="KW-1185">Reference proteome</keyword>
<dbReference type="SMART" id="SM00382">
    <property type="entry name" value="AAA"/>
    <property type="match status" value="1"/>
</dbReference>
<organism evidence="8 9">
    <name type="scientific">Dactylosporangium siamense</name>
    <dbReference type="NCBI Taxonomy" id="685454"/>
    <lineage>
        <taxon>Bacteria</taxon>
        <taxon>Bacillati</taxon>
        <taxon>Actinomycetota</taxon>
        <taxon>Actinomycetes</taxon>
        <taxon>Micromonosporales</taxon>
        <taxon>Micromonosporaceae</taxon>
        <taxon>Dactylosporangium</taxon>
    </lineage>
</organism>
<evidence type="ECO:0000259" key="7">
    <source>
        <dbReference type="PROSITE" id="PS50893"/>
    </source>
</evidence>
<dbReference type="GO" id="GO:0005524">
    <property type="term" value="F:ATP binding"/>
    <property type="evidence" value="ECO:0007669"/>
    <property type="project" value="UniProtKB-KW"/>
</dbReference>
<dbReference type="Proteomes" id="UP000660611">
    <property type="component" value="Unassembled WGS sequence"/>
</dbReference>
<gene>
    <name evidence="8" type="ORF">Dsi01nite_089520</name>
</gene>
<keyword evidence="5" id="KW-0175">Coiled coil</keyword>
<dbReference type="InterPro" id="IPR027417">
    <property type="entry name" value="P-loop_NTPase"/>
</dbReference>
<feature type="domain" description="ABC transporter" evidence="7">
    <location>
        <begin position="8"/>
        <end position="233"/>
    </location>
</feature>
<keyword evidence="4 8" id="KW-0067">ATP-binding</keyword>
<reference evidence="8" key="1">
    <citation type="submission" date="2021-01" db="EMBL/GenBank/DDBJ databases">
        <title>Whole genome shotgun sequence of Dactylosporangium siamense NBRC 106093.</title>
        <authorList>
            <person name="Komaki H."/>
            <person name="Tamura T."/>
        </authorList>
    </citation>
    <scope>NUCLEOTIDE SEQUENCE</scope>
    <source>
        <strain evidence="8">NBRC 106093</strain>
    </source>
</reference>
<protein>
    <submittedName>
        <fullName evidence="8">ABC transporter ATP-binding protein</fullName>
    </submittedName>
</protein>
<feature type="region of interest" description="Disordered" evidence="6">
    <location>
        <begin position="243"/>
        <end position="281"/>
    </location>
</feature>
<evidence type="ECO:0000313" key="8">
    <source>
        <dbReference type="EMBL" id="GIG50911.1"/>
    </source>
</evidence>
<sequence>MTGDRQKIEVKHLTKRYGEVTAVSDLTFTVEPGVVTGFLGPNGAGKTTTMRMLTGLVSPTSGTATIGGRPYAQLRRPSRTVGAVFDANACHPGHTARDHLRVYAAMGGYPDGRVTELLDLLDLAGAADRRTRGFSTGMRQRLNLATALLGDPRVLLLDEPGNGLDPDGVRWLRGFLRRLAGEGRTVLISSHVLSELQQLVEDVVVIRRGELVAAGPWSRLAGPPSVLVHSPDADRLAAVLRDHRPDGDAPRVDAAASGRPDGHAARVEAAAGSRTDGDAPRVDALGGGRLRVHGLGAPEVADLAAAHRLRVHELVTERADLEQRFLELTKELTNELTDELTDDTGIAA</sequence>
<dbReference type="EMBL" id="BONQ01000144">
    <property type="protein sequence ID" value="GIG50911.1"/>
    <property type="molecule type" value="Genomic_DNA"/>
</dbReference>
<proteinExistence type="inferred from homology"/>
<dbReference type="GO" id="GO:0016887">
    <property type="term" value="F:ATP hydrolysis activity"/>
    <property type="evidence" value="ECO:0007669"/>
    <property type="project" value="InterPro"/>
</dbReference>